<dbReference type="GO" id="GO:0003677">
    <property type="term" value="F:DNA binding"/>
    <property type="evidence" value="ECO:0007669"/>
    <property type="project" value="InterPro"/>
</dbReference>
<evidence type="ECO:0000313" key="7">
    <source>
        <dbReference type="EMBL" id="RZS75476.1"/>
    </source>
</evidence>
<comment type="similarity">
    <text evidence="1">Belongs to the sigma-70 factor family. ECF subfamily.</text>
</comment>
<feature type="domain" description="RNA polymerase sigma-70 region 2" evidence="5">
    <location>
        <begin position="28"/>
        <end position="91"/>
    </location>
</feature>
<reference evidence="7 8" key="1">
    <citation type="submission" date="2019-02" db="EMBL/GenBank/DDBJ databases">
        <title>Genomic Encyclopedia of Type Strains, Phase IV (KMG-IV): sequencing the most valuable type-strain genomes for metagenomic binning, comparative biology and taxonomic classification.</title>
        <authorList>
            <person name="Goeker M."/>
        </authorList>
    </citation>
    <scope>NUCLEOTIDE SEQUENCE [LARGE SCALE GENOMIC DNA]</scope>
    <source>
        <strain evidence="7 8">DSM 18116</strain>
    </source>
</reference>
<evidence type="ECO:0000256" key="4">
    <source>
        <dbReference type="ARBA" id="ARBA00023163"/>
    </source>
</evidence>
<dbReference type="EMBL" id="SGXA01000001">
    <property type="protein sequence ID" value="RZS75476.1"/>
    <property type="molecule type" value="Genomic_DNA"/>
</dbReference>
<keyword evidence="4" id="KW-0804">Transcription</keyword>
<protein>
    <submittedName>
        <fullName evidence="7">RNA polymerase sigma-70 factor (ECF subfamily)</fullName>
    </submittedName>
</protein>
<accession>A0A4V2F1Z3</accession>
<dbReference type="Gene3D" id="1.10.1740.10">
    <property type="match status" value="1"/>
</dbReference>
<dbReference type="InterPro" id="IPR039425">
    <property type="entry name" value="RNA_pol_sigma-70-like"/>
</dbReference>
<evidence type="ECO:0000259" key="6">
    <source>
        <dbReference type="Pfam" id="PF08281"/>
    </source>
</evidence>
<dbReference type="InterPro" id="IPR014284">
    <property type="entry name" value="RNA_pol_sigma-70_dom"/>
</dbReference>
<dbReference type="RefSeq" id="WP_130539841.1">
    <property type="nucleotide sequence ID" value="NZ_CP042431.1"/>
</dbReference>
<comment type="caution">
    <text evidence="7">The sequence shown here is derived from an EMBL/GenBank/DDBJ whole genome shotgun (WGS) entry which is preliminary data.</text>
</comment>
<keyword evidence="3" id="KW-0731">Sigma factor</keyword>
<keyword evidence="2" id="KW-0805">Transcription regulation</keyword>
<name>A0A4V2F1Z3_9BACT</name>
<evidence type="ECO:0000256" key="1">
    <source>
        <dbReference type="ARBA" id="ARBA00010641"/>
    </source>
</evidence>
<dbReference type="PANTHER" id="PTHR43133">
    <property type="entry name" value="RNA POLYMERASE ECF-TYPE SIGMA FACTO"/>
    <property type="match status" value="1"/>
</dbReference>
<dbReference type="Gene3D" id="1.10.10.10">
    <property type="entry name" value="Winged helix-like DNA-binding domain superfamily/Winged helix DNA-binding domain"/>
    <property type="match status" value="1"/>
</dbReference>
<dbReference type="InterPro" id="IPR036388">
    <property type="entry name" value="WH-like_DNA-bd_sf"/>
</dbReference>
<organism evidence="7 8">
    <name type="scientific">Pseudobacter ginsenosidimutans</name>
    <dbReference type="NCBI Taxonomy" id="661488"/>
    <lineage>
        <taxon>Bacteria</taxon>
        <taxon>Pseudomonadati</taxon>
        <taxon>Bacteroidota</taxon>
        <taxon>Chitinophagia</taxon>
        <taxon>Chitinophagales</taxon>
        <taxon>Chitinophagaceae</taxon>
        <taxon>Pseudobacter</taxon>
    </lineage>
</organism>
<feature type="domain" description="RNA polymerase sigma factor 70 region 4 type 2" evidence="6">
    <location>
        <begin position="128"/>
        <end position="167"/>
    </location>
</feature>
<evidence type="ECO:0000256" key="2">
    <source>
        <dbReference type="ARBA" id="ARBA00023015"/>
    </source>
</evidence>
<proteinExistence type="inferred from homology"/>
<dbReference type="Pfam" id="PF04542">
    <property type="entry name" value="Sigma70_r2"/>
    <property type="match status" value="1"/>
</dbReference>
<gene>
    <name evidence="7" type="ORF">EV199_1343</name>
</gene>
<dbReference type="SUPFAM" id="SSF88946">
    <property type="entry name" value="Sigma2 domain of RNA polymerase sigma factors"/>
    <property type="match status" value="1"/>
</dbReference>
<dbReference type="CDD" id="cd06171">
    <property type="entry name" value="Sigma70_r4"/>
    <property type="match status" value="1"/>
</dbReference>
<sequence length="188" mass="22015">MSPFLSYNDQELLAQMTQNNHKAFEELWNRYWELAFNVAYKRLKDEDQCQDLVQDLFIDLWDRRAKLFIDNFPAYLNSAIRYKVYKVLSRKNTDAPYYEAFDELVATAMGADNAVVEKELQDLATAWLNTLPAKRKEIFLLYFRENLSTKEIADRLNISQKTVQNQIGTSSKELRKKLLTAISIMPGI</sequence>
<dbReference type="OrthoDB" id="679904at2"/>
<dbReference type="GO" id="GO:0006352">
    <property type="term" value="P:DNA-templated transcription initiation"/>
    <property type="evidence" value="ECO:0007669"/>
    <property type="project" value="InterPro"/>
</dbReference>
<dbReference type="InterPro" id="IPR013249">
    <property type="entry name" value="RNA_pol_sigma70_r4_t2"/>
</dbReference>
<dbReference type="AlphaFoldDB" id="A0A4V2F1Z3"/>
<dbReference type="NCBIfam" id="TIGR02937">
    <property type="entry name" value="sigma70-ECF"/>
    <property type="match status" value="1"/>
</dbReference>
<dbReference type="GO" id="GO:0016987">
    <property type="term" value="F:sigma factor activity"/>
    <property type="evidence" value="ECO:0007669"/>
    <property type="project" value="UniProtKB-KW"/>
</dbReference>
<keyword evidence="8" id="KW-1185">Reference proteome</keyword>
<dbReference type="Pfam" id="PF08281">
    <property type="entry name" value="Sigma70_r4_2"/>
    <property type="match status" value="1"/>
</dbReference>
<dbReference type="InterPro" id="IPR013325">
    <property type="entry name" value="RNA_pol_sigma_r2"/>
</dbReference>
<evidence type="ECO:0000313" key="8">
    <source>
        <dbReference type="Proteomes" id="UP000293874"/>
    </source>
</evidence>
<evidence type="ECO:0000259" key="5">
    <source>
        <dbReference type="Pfam" id="PF04542"/>
    </source>
</evidence>
<evidence type="ECO:0000256" key="3">
    <source>
        <dbReference type="ARBA" id="ARBA00023082"/>
    </source>
</evidence>
<dbReference type="PANTHER" id="PTHR43133:SF46">
    <property type="entry name" value="RNA POLYMERASE SIGMA-70 FACTOR ECF SUBFAMILY"/>
    <property type="match status" value="1"/>
</dbReference>
<dbReference type="InterPro" id="IPR013324">
    <property type="entry name" value="RNA_pol_sigma_r3/r4-like"/>
</dbReference>
<dbReference type="SUPFAM" id="SSF88659">
    <property type="entry name" value="Sigma3 and sigma4 domains of RNA polymerase sigma factors"/>
    <property type="match status" value="1"/>
</dbReference>
<dbReference type="InterPro" id="IPR007627">
    <property type="entry name" value="RNA_pol_sigma70_r2"/>
</dbReference>
<dbReference type="Proteomes" id="UP000293874">
    <property type="component" value="Unassembled WGS sequence"/>
</dbReference>